<reference evidence="2" key="1">
    <citation type="submission" date="2020-01" db="EMBL/GenBank/DDBJ databases">
        <authorList>
            <person name="Meier V. D."/>
            <person name="Meier V D."/>
        </authorList>
    </citation>
    <scope>NUCLEOTIDE SEQUENCE</scope>
    <source>
        <strain evidence="2">HLG_WM_MAG_12</strain>
    </source>
</reference>
<protein>
    <recommendedName>
        <fullName evidence="3">Periplasmic protein</fullName>
    </recommendedName>
</protein>
<name>A0A6S6SVJ8_9BACT</name>
<dbReference type="AlphaFoldDB" id="A0A6S6SVJ8"/>
<sequence>MKNILLFLFLAFGIAWSSVSEKIIFPNFIDPKTQVVVGEIFEVNLEVMVLSDYINSVSTSLKGGNEYKIYNPRSRWKKTKRNTFRNRYYIKLKSTESKLPAFNIKVSIKDEIKTYIDDGLGFDEEFSQKKSYTNLRLTKNVVYPDLRVIELSDIENFSNVIARELALKSQISKKYDDKNNIVLLDIEANLSNLEDFNLSNGGISSKEKKLFNSKVSYYEIIPDFKDSLEFNYFNTKKNTFENIKVEINIGKDTLSTQTELNPKTNKYILYKKVSFVVLFVLFLIIFLIKRKIIFLLILLILSVIIFINFKPYDIVTIKLNAPVKILPTKNSTIMYYMDEKNEVQKLLSQNNHVKVLLPNKKIGWIKNENIIKTKSFFDIN</sequence>
<accession>A0A6S6SVJ8</accession>
<feature type="transmembrane region" description="Helical" evidence="1">
    <location>
        <begin position="292"/>
        <end position="309"/>
    </location>
</feature>
<gene>
    <name evidence="2" type="ORF">HELGO_WM14792</name>
</gene>
<keyword evidence="1" id="KW-0812">Transmembrane</keyword>
<keyword evidence="1" id="KW-0472">Membrane</keyword>
<dbReference type="EMBL" id="CACVAW010000026">
    <property type="protein sequence ID" value="CAA6807305.1"/>
    <property type="molecule type" value="Genomic_DNA"/>
</dbReference>
<feature type="transmembrane region" description="Helical" evidence="1">
    <location>
        <begin position="267"/>
        <end position="287"/>
    </location>
</feature>
<proteinExistence type="predicted"/>
<organism evidence="2">
    <name type="scientific">uncultured Campylobacterales bacterium</name>
    <dbReference type="NCBI Taxonomy" id="352960"/>
    <lineage>
        <taxon>Bacteria</taxon>
        <taxon>Pseudomonadati</taxon>
        <taxon>Campylobacterota</taxon>
        <taxon>Epsilonproteobacteria</taxon>
        <taxon>Campylobacterales</taxon>
        <taxon>environmental samples</taxon>
    </lineage>
</organism>
<evidence type="ECO:0000313" key="2">
    <source>
        <dbReference type="EMBL" id="CAA6807305.1"/>
    </source>
</evidence>
<evidence type="ECO:0008006" key="3">
    <source>
        <dbReference type="Google" id="ProtNLM"/>
    </source>
</evidence>
<evidence type="ECO:0000256" key="1">
    <source>
        <dbReference type="SAM" id="Phobius"/>
    </source>
</evidence>
<keyword evidence="1" id="KW-1133">Transmembrane helix</keyword>